<dbReference type="OrthoDB" id="299584at2759"/>
<dbReference type="EMBL" id="CCKQ01004092">
    <property type="protein sequence ID" value="CDW75226.1"/>
    <property type="molecule type" value="Genomic_DNA"/>
</dbReference>
<evidence type="ECO:0000313" key="2">
    <source>
        <dbReference type="EMBL" id="CDW75226.1"/>
    </source>
</evidence>
<accession>A0A077ZZ49</accession>
<proteinExistence type="predicted"/>
<reference evidence="2 3" key="1">
    <citation type="submission" date="2014-06" db="EMBL/GenBank/DDBJ databases">
        <authorList>
            <person name="Swart Estienne"/>
        </authorList>
    </citation>
    <scope>NUCLEOTIDE SEQUENCE [LARGE SCALE GENOMIC DNA]</scope>
    <source>
        <strain evidence="2 3">130c</strain>
    </source>
</reference>
<organism evidence="2 3">
    <name type="scientific">Stylonychia lemnae</name>
    <name type="common">Ciliate</name>
    <dbReference type="NCBI Taxonomy" id="5949"/>
    <lineage>
        <taxon>Eukaryota</taxon>
        <taxon>Sar</taxon>
        <taxon>Alveolata</taxon>
        <taxon>Ciliophora</taxon>
        <taxon>Intramacronucleata</taxon>
        <taxon>Spirotrichea</taxon>
        <taxon>Stichotrichia</taxon>
        <taxon>Sporadotrichida</taxon>
        <taxon>Oxytrichidae</taxon>
        <taxon>Stylonychinae</taxon>
        <taxon>Stylonychia</taxon>
    </lineage>
</organism>
<keyword evidence="3" id="KW-1185">Reference proteome</keyword>
<feature type="compositionally biased region" description="Polar residues" evidence="1">
    <location>
        <begin position="646"/>
        <end position="658"/>
    </location>
</feature>
<evidence type="ECO:0000256" key="1">
    <source>
        <dbReference type="SAM" id="MobiDB-lite"/>
    </source>
</evidence>
<dbReference type="OMA" id="MRNENDN"/>
<sequence>MRALVREILNPVLQKNEEEKERYLEISKKTQDFISRLEIIEYSYFNNKKNQKAPNLFDTIFQKITEIENERKLKNMEINDKLEHQNKLLSQYEEILSNTKDQFKQYIVNEQIRQDARVLSISETSDSFVDKINQLREQIFQMSQQIEVLDQTKLNVTRFTECCDKFDKLMAKLDDVAVNQQNKLITIENYCEKYVPVKIQTIVMDNIKLFVNKETMQKLKSQENKIFHEITDQLLNDDGKGSIFNNIMKINEVLSKRLSTAVDLSNMQKHQQPQFKYQSFQSSLQVQKEPSVNNRENNQSLRGTVIGGDIMNKMIDNMQSNMHKTYSVSPENSISNMPITNTNRNIQNSTQGDNNEPNEMQFMQRESEMESDEESVQSENSIKFLRIKEEFSEFKEIYKRQLDHFMSYIKHQVKEQQIYIQTIHQDFEDIEKKRTADYQEEESQRNKIMEDIVKLYQKIQDSDKQFLMYDKKFNIMSDKIIRMRQIMELKINGQVSQIDDRDKKDQLSMTQYASQNEYTTFTENSSVLDRRKKNQRQFFNSTRPSLSILKGDRTLSHTPHNFARGSINTPLISELGLKTMEINPKKQEGIQQQFQQVQIKLQSMNISKKEFDLNESERIKTKIRYNKNHAKEIESSEYNMPPSGMSMIQPTKNQNFHN</sequence>
<feature type="region of interest" description="Disordered" evidence="1">
    <location>
        <begin position="635"/>
        <end position="658"/>
    </location>
</feature>
<dbReference type="InParanoid" id="A0A077ZZ49"/>
<name>A0A077ZZ49_STYLE</name>
<dbReference type="AlphaFoldDB" id="A0A077ZZ49"/>
<dbReference type="Proteomes" id="UP000039865">
    <property type="component" value="Unassembled WGS sequence"/>
</dbReference>
<evidence type="ECO:0000313" key="3">
    <source>
        <dbReference type="Proteomes" id="UP000039865"/>
    </source>
</evidence>
<gene>
    <name evidence="2" type="primary">Contig16813.g17908</name>
    <name evidence="2" type="ORF">STYLEM_4213</name>
</gene>
<protein>
    <submittedName>
        <fullName evidence="2">Uncharacterized protein</fullName>
    </submittedName>
</protein>